<dbReference type="AlphaFoldDB" id="A0A3A9IYC7"/>
<protein>
    <submittedName>
        <fullName evidence="1">Uncharacterized protein</fullName>
    </submittedName>
</protein>
<proteinExistence type="predicted"/>
<evidence type="ECO:0000313" key="1">
    <source>
        <dbReference type="EMBL" id="RKJ91542.1"/>
    </source>
</evidence>
<dbReference type="EMBL" id="RAWX01000001">
    <property type="protein sequence ID" value="RKJ91542.1"/>
    <property type="molecule type" value="Genomic_DNA"/>
</dbReference>
<comment type="caution">
    <text evidence="1">The sequence shown here is derived from an EMBL/GenBank/DDBJ whole genome shotgun (WGS) entry which is preliminary data.</text>
</comment>
<name>A0A3A9IYC7_AERVE</name>
<dbReference type="Proteomes" id="UP000281725">
    <property type="component" value="Unassembled WGS sequence"/>
</dbReference>
<reference evidence="1 2" key="1">
    <citation type="submission" date="2018-09" db="EMBL/GenBank/DDBJ databases">
        <title>Genome sequencing of Aeromonas veronii MS-17-88.</title>
        <authorList>
            <person name="Tekedar H.C."/>
            <person name="Arick M.A."/>
            <person name="Hsu C.-Y."/>
            <person name="Thrash A."/>
            <person name="Karsi A."/>
            <person name="Lawrence M.L."/>
            <person name="Abdelhamed H."/>
        </authorList>
    </citation>
    <scope>NUCLEOTIDE SEQUENCE [LARGE SCALE GENOMIC DNA]</scope>
    <source>
        <strain evidence="1 2">MS 17-88</strain>
    </source>
</reference>
<gene>
    <name evidence="1" type="ORF">D6R50_02675</name>
</gene>
<evidence type="ECO:0000313" key="2">
    <source>
        <dbReference type="Proteomes" id="UP000281725"/>
    </source>
</evidence>
<accession>A0A3A9IYC7</accession>
<sequence length="79" mass="8819">MAEEAGIEPAKAFSAHIGFEDRGGHQTPSTSVTVAILWQISVTGNAFFVIKKRELAIFLKNQRTLFYIKFSTISPMFLI</sequence>
<organism evidence="1 2">
    <name type="scientific">Aeromonas veronii</name>
    <dbReference type="NCBI Taxonomy" id="654"/>
    <lineage>
        <taxon>Bacteria</taxon>
        <taxon>Pseudomonadati</taxon>
        <taxon>Pseudomonadota</taxon>
        <taxon>Gammaproteobacteria</taxon>
        <taxon>Aeromonadales</taxon>
        <taxon>Aeromonadaceae</taxon>
        <taxon>Aeromonas</taxon>
    </lineage>
</organism>